<keyword evidence="5 7" id="KW-0472">Membrane</keyword>
<keyword evidence="2" id="KW-1003">Cell membrane</keyword>
<comment type="caution">
    <text evidence="8">The sequence shown here is derived from an EMBL/GenBank/DDBJ whole genome shotgun (WGS) entry which is preliminary data.</text>
</comment>
<dbReference type="Pfam" id="PF02690">
    <property type="entry name" value="Na_Pi_cotrans"/>
    <property type="match status" value="2"/>
</dbReference>
<evidence type="ECO:0000256" key="5">
    <source>
        <dbReference type="ARBA" id="ARBA00023136"/>
    </source>
</evidence>
<feature type="transmembrane region" description="Helical" evidence="7">
    <location>
        <begin position="300"/>
        <end position="317"/>
    </location>
</feature>
<dbReference type="GO" id="GO:0044341">
    <property type="term" value="P:sodium-dependent phosphate transport"/>
    <property type="evidence" value="ECO:0007669"/>
    <property type="project" value="InterPro"/>
</dbReference>
<comment type="subcellular location">
    <subcellularLocation>
        <location evidence="1">Cell membrane</location>
        <topology evidence="1">Multi-pass membrane protein</topology>
    </subcellularLocation>
</comment>
<reference evidence="8" key="1">
    <citation type="submission" date="2019-03" db="EMBL/GenBank/DDBJ databases">
        <title>Lake Tanganyika Metagenome-Assembled Genomes (MAGs).</title>
        <authorList>
            <person name="Tran P."/>
        </authorList>
    </citation>
    <scope>NUCLEOTIDE SEQUENCE</scope>
    <source>
        <strain evidence="8">M_DeepCast_400m_m2_100</strain>
    </source>
</reference>
<feature type="transmembrane region" description="Helical" evidence="7">
    <location>
        <begin position="372"/>
        <end position="396"/>
    </location>
</feature>
<protein>
    <submittedName>
        <fullName evidence="8">Na/Pi symporter</fullName>
    </submittedName>
</protein>
<feature type="region of interest" description="Disordered" evidence="6">
    <location>
        <begin position="1"/>
        <end position="61"/>
    </location>
</feature>
<feature type="transmembrane region" description="Helical" evidence="7">
    <location>
        <begin position="408"/>
        <end position="427"/>
    </location>
</feature>
<dbReference type="GO" id="GO:0005436">
    <property type="term" value="F:sodium:phosphate symporter activity"/>
    <property type="evidence" value="ECO:0007669"/>
    <property type="project" value="InterPro"/>
</dbReference>
<feature type="transmembrane region" description="Helical" evidence="7">
    <location>
        <begin position="257"/>
        <end position="279"/>
    </location>
</feature>
<evidence type="ECO:0000256" key="4">
    <source>
        <dbReference type="ARBA" id="ARBA00022989"/>
    </source>
</evidence>
<feature type="compositionally biased region" description="Low complexity" evidence="6">
    <location>
        <begin position="18"/>
        <end position="54"/>
    </location>
</feature>
<evidence type="ECO:0000313" key="9">
    <source>
        <dbReference type="Proteomes" id="UP000748308"/>
    </source>
</evidence>
<organism evidence="8 9">
    <name type="scientific">Eiseniibacteriota bacterium</name>
    <dbReference type="NCBI Taxonomy" id="2212470"/>
    <lineage>
        <taxon>Bacteria</taxon>
        <taxon>Candidatus Eiseniibacteriota</taxon>
    </lineage>
</organism>
<accession>A0A938BMR7</accession>
<feature type="transmembrane region" description="Helical" evidence="7">
    <location>
        <begin position="76"/>
        <end position="102"/>
    </location>
</feature>
<proteinExistence type="predicted"/>
<gene>
    <name evidence="8" type="ORF">FJY75_01110</name>
</gene>
<evidence type="ECO:0000256" key="3">
    <source>
        <dbReference type="ARBA" id="ARBA00022692"/>
    </source>
</evidence>
<evidence type="ECO:0000313" key="8">
    <source>
        <dbReference type="EMBL" id="MBM3316428.1"/>
    </source>
</evidence>
<dbReference type="PANTHER" id="PTHR10010">
    <property type="entry name" value="SOLUTE CARRIER FAMILY 34 SODIUM PHOSPHATE , MEMBER 2-RELATED"/>
    <property type="match status" value="1"/>
</dbReference>
<dbReference type="EMBL" id="VGIY01000012">
    <property type="protein sequence ID" value="MBM3316428.1"/>
    <property type="molecule type" value="Genomic_DNA"/>
</dbReference>
<dbReference type="PANTHER" id="PTHR10010:SF46">
    <property type="entry name" value="SODIUM-DEPENDENT PHOSPHATE TRANSPORT PROTEIN 2B"/>
    <property type="match status" value="1"/>
</dbReference>
<sequence>METLQEPAPPTGREEARAAGAPASRAPASAPPGEHVGLPARAKTAPAAPPQALAGSSTADPRPTLARARAADHGDLLCGLGFLAALYAFLLSVDLMSTAFGLLGGGFASQLLHQASNPVAGLMIGLLTTSLVQSSSLTTSLAVGLVAMDILPLRLAVPIVMGANIGTTVTSTIISLGHISRRAEFSRAFSAGVIHDCYNILTAAVLFPIECLFHPIESICVWMAGEFAGAGGLRLISPLRELTAPISKALVRLVPHAVPLLLLALLALFLALTGMVKIMRRLVMTRIERFFGRVLFRNDLAGFSFGWILTALVQSSSVTTSLAVPLVGTGVLSLRKIYPYALGANIGTTVTCVLAAFALGKPAGIMVAGAHLTFNLMGTLIFYPARALPLGLASWLGRTAGRSQRHTALILALYLLFFSLPVIYILAH</sequence>
<dbReference type="InterPro" id="IPR003841">
    <property type="entry name" value="Na/Pi_transpt"/>
</dbReference>
<keyword evidence="4 7" id="KW-1133">Transmembrane helix</keyword>
<dbReference type="AlphaFoldDB" id="A0A938BMR7"/>
<feature type="transmembrane region" description="Helical" evidence="7">
    <location>
        <begin position="337"/>
        <end position="360"/>
    </location>
</feature>
<evidence type="ECO:0000256" key="2">
    <source>
        <dbReference type="ARBA" id="ARBA00022475"/>
    </source>
</evidence>
<keyword evidence="3 7" id="KW-0812">Transmembrane</keyword>
<name>A0A938BMR7_UNCEI</name>
<dbReference type="GO" id="GO:0005886">
    <property type="term" value="C:plasma membrane"/>
    <property type="evidence" value="ECO:0007669"/>
    <property type="project" value="UniProtKB-SubCell"/>
</dbReference>
<feature type="transmembrane region" description="Helical" evidence="7">
    <location>
        <begin position="155"/>
        <end position="176"/>
    </location>
</feature>
<dbReference type="Proteomes" id="UP000748308">
    <property type="component" value="Unassembled WGS sequence"/>
</dbReference>
<dbReference type="NCBIfam" id="NF037997">
    <property type="entry name" value="Na_Pi_symport"/>
    <property type="match status" value="2"/>
</dbReference>
<evidence type="ECO:0000256" key="7">
    <source>
        <dbReference type="SAM" id="Phobius"/>
    </source>
</evidence>
<evidence type="ECO:0000256" key="6">
    <source>
        <dbReference type="SAM" id="MobiDB-lite"/>
    </source>
</evidence>
<evidence type="ECO:0000256" key="1">
    <source>
        <dbReference type="ARBA" id="ARBA00004651"/>
    </source>
</evidence>